<keyword evidence="3" id="KW-0238">DNA-binding</keyword>
<evidence type="ECO:0000256" key="3">
    <source>
        <dbReference type="ARBA" id="ARBA00023125"/>
    </source>
</evidence>
<comment type="caution">
    <text evidence="5">The sequence shown here is derived from an EMBL/GenBank/DDBJ whole genome shotgun (WGS) entry which is preliminary data.</text>
</comment>
<dbReference type="InterPro" id="IPR000055">
    <property type="entry name" value="Restrct_endonuc_typeI_TRD"/>
</dbReference>
<dbReference type="SUPFAM" id="SSF116734">
    <property type="entry name" value="DNA methylase specificity domain"/>
    <property type="match status" value="1"/>
</dbReference>
<evidence type="ECO:0000259" key="4">
    <source>
        <dbReference type="Pfam" id="PF01420"/>
    </source>
</evidence>
<evidence type="ECO:0000256" key="1">
    <source>
        <dbReference type="ARBA" id="ARBA00010923"/>
    </source>
</evidence>
<dbReference type="GO" id="GO:0016787">
    <property type="term" value="F:hydrolase activity"/>
    <property type="evidence" value="ECO:0007669"/>
    <property type="project" value="UniProtKB-KW"/>
</dbReference>
<protein>
    <submittedName>
        <fullName evidence="5">Restriction endonuclease subunit S</fullName>
        <ecNumber evidence="5">3.1.21.-</ecNumber>
    </submittedName>
</protein>
<keyword evidence="2" id="KW-0680">Restriction system</keyword>
<name>A0ABU2D132_9EURY</name>
<keyword evidence="5" id="KW-0378">Hydrolase</keyword>
<evidence type="ECO:0000313" key="5">
    <source>
        <dbReference type="EMBL" id="MDR7665683.1"/>
    </source>
</evidence>
<dbReference type="EC" id="3.1.21.-" evidence="5"/>
<comment type="similarity">
    <text evidence="1">Belongs to the type-I restriction system S methylase family.</text>
</comment>
<dbReference type="EMBL" id="JAVKPK010000025">
    <property type="protein sequence ID" value="MDR7665683.1"/>
    <property type="molecule type" value="Genomic_DNA"/>
</dbReference>
<dbReference type="PANTHER" id="PTHR30408">
    <property type="entry name" value="TYPE-1 RESTRICTION ENZYME ECOKI SPECIFICITY PROTEIN"/>
    <property type="match status" value="1"/>
</dbReference>
<feature type="domain" description="Type I restriction modification DNA specificity" evidence="4">
    <location>
        <begin position="28"/>
        <end position="172"/>
    </location>
</feature>
<dbReference type="InterPro" id="IPR044946">
    <property type="entry name" value="Restrct_endonuc_typeI_TRD_sf"/>
</dbReference>
<dbReference type="InterPro" id="IPR052021">
    <property type="entry name" value="Type-I_RS_S_subunit"/>
</dbReference>
<keyword evidence="5" id="KW-0540">Nuclease</keyword>
<dbReference type="Proteomes" id="UP001246244">
    <property type="component" value="Unassembled WGS sequence"/>
</dbReference>
<keyword evidence="5" id="KW-0255">Endonuclease</keyword>
<organism evidence="5 6">
    <name type="scientific">Methanosarcina baikalica</name>
    <dbReference type="NCBI Taxonomy" id="3073890"/>
    <lineage>
        <taxon>Archaea</taxon>
        <taxon>Methanobacteriati</taxon>
        <taxon>Methanobacteriota</taxon>
        <taxon>Stenosarchaea group</taxon>
        <taxon>Methanomicrobia</taxon>
        <taxon>Methanosarcinales</taxon>
        <taxon>Methanosarcinaceae</taxon>
        <taxon>Methanosarcina</taxon>
    </lineage>
</organism>
<evidence type="ECO:0000256" key="2">
    <source>
        <dbReference type="ARBA" id="ARBA00022747"/>
    </source>
</evidence>
<evidence type="ECO:0000313" key="6">
    <source>
        <dbReference type="Proteomes" id="UP001246244"/>
    </source>
</evidence>
<keyword evidence="6" id="KW-1185">Reference proteome</keyword>
<dbReference type="PANTHER" id="PTHR30408:SF12">
    <property type="entry name" value="TYPE I RESTRICTION ENZYME MJAVIII SPECIFICITY SUBUNIT"/>
    <property type="match status" value="1"/>
</dbReference>
<accession>A0ABU2D132</accession>
<dbReference type="RefSeq" id="WP_310575709.1">
    <property type="nucleotide sequence ID" value="NZ_JAVKPK010000025.1"/>
</dbReference>
<dbReference type="Gene3D" id="3.90.220.20">
    <property type="entry name" value="DNA methylase specificity domains"/>
    <property type="match status" value="1"/>
</dbReference>
<gene>
    <name evidence="5" type="ORF">RG963_07835</name>
</gene>
<proteinExistence type="inferred from homology"/>
<dbReference type="GO" id="GO:0004519">
    <property type="term" value="F:endonuclease activity"/>
    <property type="evidence" value="ECO:0007669"/>
    <property type="project" value="UniProtKB-KW"/>
</dbReference>
<sequence length="198" mass="21968">MEEKIKMIPLENLVNNLKTGLSFSYYAKKDESTEGEEVPFINTKSIKRGTVDFQSLDTIKVEETKIRGKEKVSTNDLLITIRGSTFKAAVAGSNINGLLFSSNLIALELNKEVAPEVIAAYLNSPRGQIELESRSGGLTIKGLSTKKILEISVPVLPKEIQQRFASYITFANEQNNILKEMISLREQTTDAILENMLG</sequence>
<dbReference type="Pfam" id="PF01420">
    <property type="entry name" value="Methylase_S"/>
    <property type="match status" value="1"/>
</dbReference>
<reference evidence="6" key="1">
    <citation type="submission" date="2023-07" db="EMBL/GenBank/DDBJ databases">
        <title>Whole-genome sequencing of a new Methanosarcina sp. Z-7115.</title>
        <authorList>
            <person name="Zhilina T.N."/>
            <person name="Merkel A.Y."/>
        </authorList>
    </citation>
    <scope>NUCLEOTIDE SEQUENCE [LARGE SCALE GENOMIC DNA]</scope>
    <source>
        <strain evidence="6">Z-7115</strain>
    </source>
</reference>